<evidence type="ECO:0000313" key="1">
    <source>
        <dbReference type="EMBL" id="MPM73016.1"/>
    </source>
</evidence>
<protein>
    <submittedName>
        <fullName evidence="1">Uncharacterized protein</fullName>
    </submittedName>
</protein>
<proteinExistence type="predicted"/>
<gene>
    <name evidence="1" type="ORF">SDC9_119992</name>
</gene>
<dbReference type="AlphaFoldDB" id="A0A645C5D9"/>
<reference evidence="1" key="1">
    <citation type="submission" date="2019-08" db="EMBL/GenBank/DDBJ databases">
        <authorList>
            <person name="Kucharzyk K."/>
            <person name="Murdoch R.W."/>
            <person name="Higgins S."/>
            <person name="Loffler F."/>
        </authorList>
    </citation>
    <scope>NUCLEOTIDE SEQUENCE</scope>
</reference>
<dbReference type="EMBL" id="VSSQ01025101">
    <property type="protein sequence ID" value="MPM73016.1"/>
    <property type="molecule type" value="Genomic_DNA"/>
</dbReference>
<comment type="caution">
    <text evidence="1">The sequence shown here is derived from an EMBL/GenBank/DDBJ whole genome shotgun (WGS) entry which is preliminary data.</text>
</comment>
<organism evidence="1">
    <name type="scientific">bioreactor metagenome</name>
    <dbReference type="NCBI Taxonomy" id="1076179"/>
    <lineage>
        <taxon>unclassified sequences</taxon>
        <taxon>metagenomes</taxon>
        <taxon>ecological metagenomes</taxon>
    </lineage>
</organism>
<name>A0A645C5D9_9ZZZZ</name>
<accession>A0A645C5D9</accession>
<sequence length="134" mass="14930">MLMENKKVGSLFLHPLHKFEFHEGILAEIVKGITPGRDKSLGELLLYGKLLVLPYSEAIEVIAMAVEKLNVVGIVNLTMGQNHLSQVTAQQLINIRSHIAGRHHTGRVEFALDNLWGALLELVIKMARVLLIYA</sequence>